<accession>U4LDS4</accession>
<organism evidence="1 2">
    <name type="scientific">Pyronema omphalodes (strain CBS 100304)</name>
    <name type="common">Pyronema confluens</name>
    <dbReference type="NCBI Taxonomy" id="1076935"/>
    <lineage>
        <taxon>Eukaryota</taxon>
        <taxon>Fungi</taxon>
        <taxon>Dikarya</taxon>
        <taxon>Ascomycota</taxon>
        <taxon>Pezizomycotina</taxon>
        <taxon>Pezizomycetes</taxon>
        <taxon>Pezizales</taxon>
        <taxon>Pyronemataceae</taxon>
        <taxon>Pyronema</taxon>
    </lineage>
</organism>
<evidence type="ECO:0000313" key="1">
    <source>
        <dbReference type="EMBL" id="CCX12715.1"/>
    </source>
</evidence>
<sequence>MRQDRSRWTLANLRIALNTLLVSRNVPFQTRPTHRFGASSEQHRNIPRPQERSLFRPLNTSAFGTGTSTIDNLGFLGTFRDSTENSECFEDIEYLLFSAARARTQNSLKLLLLARLPVFSKHGDTDFKVRQPASLLSFSTHPIPKSQHRSTL</sequence>
<dbReference type="AlphaFoldDB" id="U4LDS4"/>
<proteinExistence type="predicted"/>
<evidence type="ECO:0000313" key="2">
    <source>
        <dbReference type="Proteomes" id="UP000018144"/>
    </source>
</evidence>
<reference evidence="1 2" key="1">
    <citation type="journal article" date="2013" name="PLoS Genet.">
        <title>The genome and development-dependent transcriptomes of Pyronema confluens: a window into fungal evolution.</title>
        <authorList>
            <person name="Traeger S."/>
            <person name="Altegoer F."/>
            <person name="Freitag M."/>
            <person name="Gabaldon T."/>
            <person name="Kempken F."/>
            <person name="Kumar A."/>
            <person name="Marcet-Houben M."/>
            <person name="Poggeler S."/>
            <person name="Stajich J.E."/>
            <person name="Nowrousian M."/>
        </authorList>
    </citation>
    <scope>NUCLEOTIDE SEQUENCE [LARGE SCALE GENOMIC DNA]</scope>
    <source>
        <strain evidence="2">CBS 100304</strain>
        <tissue evidence="1">Vegetative mycelium</tissue>
    </source>
</reference>
<name>U4LDS4_PYROM</name>
<keyword evidence="2" id="KW-1185">Reference proteome</keyword>
<protein>
    <submittedName>
        <fullName evidence="1">Uncharacterized protein</fullName>
    </submittedName>
</protein>
<gene>
    <name evidence="1" type="ORF">PCON_12309</name>
</gene>
<dbReference type="EMBL" id="HF935723">
    <property type="protein sequence ID" value="CCX12715.1"/>
    <property type="molecule type" value="Genomic_DNA"/>
</dbReference>
<dbReference type="Proteomes" id="UP000018144">
    <property type="component" value="Unassembled WGS sequence"/>
</dbReference>